<dbReference type="GO" id="GO:0009307">
    <property type="term" value="P:DNA restriction-modification system"/>
    <property type="evidence" value="ECO:0007669"/>
    <property type="project" value="UniProtKB-KW"/>
</dbReference>
<dbReference type="Pfam" id="PF01420">
    <property type="entry name" value="Methylase_S"/>
    <property type="match status" value="1"/>
</dbReference>
<organism evidence="5">
    <name type="scientific">Microcystis aeruginosa (strain PCC 7806)</name>
    <dbReference type="NCBI Taxonomy" id="267872"/>
    <lineage>
        <taxon>Bacteria</taxon>
        <taxon>Bacillati</taxon>
        <taxon>Cyanobacteriota</taxon>
        <taxon>Cyanophyceae</taxon>
        <taxon>Oscillatoriophycideae</taxon>
        <taxon>Chroococcales</taxon>
        <taxon>Microcystaceae</taxon>
        <taxon>Microcystis</taxon>
    </lineage>
</organism>
<dbReference type="InterPro" id="IPR000055">
    <property type="entry name" value="Restrct_endonuc_typeI_TRD"/>
</dbReference>
<evidence type="ECO:0000256" key="3">
    <source>
        <dbReference type="ARBA" id="ARBA00023125"/>
    </source>
</evidence>
<evidence type="ECO:0000256" key="2">
    <source>
        <dbReference type="ARBA" id="ARBA00022747"/>
    </source>
</evidence>
<keyword evidence="2" id="KW-0680">Restriction system</keyword>
<dbReference type="SUPFAM" id="SSF116734">
    <property type="entry name" value="DNA methylase specificity domain"/>
    <property type="match status" value="1"/>
</dbReference>
<dbReference type="Gene3D" id="3.90.220.20">
    <property type="entry name" value="DNA methylase specificity domains"/>
    <property type="match status" value="1"/>
</dbReference>
<evidence type="ECO:0000256" key="1">
    <source>
        <dbReference type="ARBA" id="ARBA00010923"/>
    </source>
</evidence>
<dbReference type="InterPro" id="IPR044946">
    <property type="entry name" value="Restrct_endonuc_typeI_TRD_sf"/>
</dbReference>
<sequence length="101" mass="11365">MKNVEWGVFNLEELFGKSTRGKRLKSEDRISGTLPFVTAGEKDEGISAFIGNDVTVFSENTITIDMFGSAKYRNYKYGCDDHIAVVHTQKLPKPVAIFIFQ</sequence>
<dbReference type="GO" id="GO:0003677">
    <property type="term" value="F:DNA binding"/>
    <property type="evidence" value="ECO:0007669"/>
    <property type="project" value="UniProtKB-KW"/>
</dbReference>
<evidence type="ECO:0000313" key="5">
    <source>
        <dbReference type="EMBL" id="CAO90836.1"/>
    </source>
</evidence>
<keyword evidence="3" id="KW-0238">DNA-binding</keyword>
<accession>A8YKG1</accession>
<dbReference type="AlphaFoldDB" id="A8YKG1"/>
<comment type="similarity">
    <text evidence="1">Belongs to the type-I restriction system S methylase family.</text>
</comment>
<proteinExistence type="inferred from homology"/>
<protein>
    <submittedName>
        <fullName evidence="5">Genome sequencing data, contig C324</fullName>
    </submittedName>
</protein>
<dbReference type="EMBL" id="AM778954">
    <property type="protein sequence ID" value="CAO90836.1"/>
    <property type="molecule type" value="Genomic_DNA"/>
</dbReference>
<name>A8YKG1_MICA7</name>
<feature type="domain" description="Type I restriction modification DNA specificity" evidence="4">
    <location>
        <begin position="3"/>
        <end position="88"/>
    </location>
</feature>
<evidence type="ECO:0000259" key="4">
    <source>
        <dbReference type="Pfam" id="PF01420"/>
    </source>
</evidence>
<gene>
    <name evidence="5" type="ORF">IPF_7255</name>
</gene>
<reference evidence="5" key="1">
    <citation type="submission" date="2007-08" db="EMBL/GenBank/DDBJ databases">
        <authorList>
            <person name="Frangeul L."/>
        </authorList>
    </citation>
    <scope>NUCLEOTIDE SEQUENCE</scope>
    <source>
        <strain evidence="5">PCC 7806</strain>
    </source>
</reference>